<dbReference type="InParanoid" id="C4QYT0"/>
<reference evidence="9 10" key="1">
    <citation type="journal article" date="2009" name="Nat. Biotechnol.">
        <title>Genome sequence of the recombinant protein production host Pichia pastoris.</title>
        <authorList>
            <person name="De Schutter K."/>
            <person name="Lin Y.C."/>
            <person name="Tiels P."/>
            <person name="Van Hecke A."/>
            <person name="Glinka S."/>
            <person name="Weber-Lehmann J."/>
            <person name="Rouze P."/>
            <person name="Van de Peer Y."/>
            <person name="Callewaert N."/>
        </authorList>
    </citation>
    <scope>NUCLEOTIDE SEQUENCE [LARGE SCALE GENOMIC DNA]</scope>
    <source>
        <strain evidence="10">GS115 / ATCC 20864</strain>
    </source>
</reference>
<dbReference type="EMBL" id="FN392319">
    <property type="protein sequence ID" value="CAY68404.1"/>
    <property type="molecule type" value="Genomic_DNA"/>
</dbReference>
<evidence type="ECO:0000259" key="8">
    <source>
        <dbReference type="Pfam" id="PF00082"/>
    </source>
</evidence>
<sequence length="477" mass="51680">MKIIRLASVATVATLAHSLLIPSLDQLNIQLPFSLPHHTESPSLKLQGSNPFESSTVRPDPIQIYSTGYKVIENSYIVTVDSSITDSELQQLYDYIKGGYEFMLNNEDPFFVAMGIKRLPKHSLFEPFSIGDSMKGFVGFFPPRLVEKLASMDLPIVAIEADSVVHSTKEYAVDEHVTWGLARISQRQTLDTNRNYIYHVDGGKNVTAYVIDTGIFVDHEQFEKRARWGATIPFGDVDKDANGHGTHVAGTIGSAKYGVAKQTSLVAVKVLNSDGTGTLSDVIKGIEFVVKDHKSSRGKSKGSVANMSLGGGLSVALTYAVNAAVDNGIHFAVAAGNDNANACSYSPANSAKAITAAASTVEDERAFFSNWGTCVDVFAPGYLIESTYIGLPTSTRVLSGTSMASPHVAGLLSYYLSLQPGHESQYNSGDSLTPAQLKARILSFSTKDVLDDSDLNYGTPNLLIYNSRDNITEFWDY</sequence>
<dbReference type="GeneID" id="8197679"/>
<dbReference type="InterPro" id="IPR000209">
    <property type="entry name" value="Peptidase_S8/S53_dom"/>
</dbReference>
<dbReference type="MEROPS" id="S08.A51"/>
<dbReference type="Gene3D" id="3.40.50.200">
    <property type="entry name" value="Peptidase S8/S53 domain"/>
    <property type="match status" value="1"/>
</dbReference>
<dbReference type="PANTHER" id="PTHR43806:SF13">
    <property type="entry name" value="SUBTILASE-TYPE PROTEINASE RRT12"/>
    <property type="match status" value="1"/>
</dbReference>
<dbReference type="FunFam" id="3.40.50.200:FF:000007">
    <property type="entry name" value="Subtilisin-like serine protease"/>
    <property type="match status" value="1"/>
</dbReference>
<dbReference type="PROSITE" id="PS51892">
    <property type="entry name" value="SUBTILASE"/>
    <property type="match status" value="1"/>
</dbReference>
<keyword evidence="4 5" id="KW-0720">Serine protease</keyword>
<dbReference type="OMA" id="CEYSPAR"/>
<feature type="signal peptide" evidence="7">
    <location>
        <begin position="1"/>
        <end position="18"/>
    </location>
</feature>
<evidence type="ECO:0000256" key="6">
    <source>
        <dbReference type="RuleBase" id="RU003355"/>
    </source>
</evidence>
<comment type="similarity">
    <text evidence="1 5 6">Belongs to the peptidase S8 family.</text>
</comment>
<proteinExistence type="inferred from homology"/>
<dbReference type="InterPro" id="IPR050131">
    <property type="entry name" value="Peptidase_S8_subtilisin-like"/>
</dbReference>
<feature type="active site" description="Charge relay system" evidence="5">
    <location>
        <position position="244"/>
    </location>
</feature>
<dbReference type="OrthoDB" id="206201at2759"/>
<evidence type="ECO:0000256" key="4">
    <source>
        <dbReference type="ARBA" id="ARBA00022825"/>
    </source>
</evidence>
<feature type="domain" description="Peptidase S8/S53" evidence="8">
    <location>
        <begin position="203"/>
        <end position="449"/>
    </location>
</feature>
<evidence type="ECO:0000256" key="5">
    <source>
        <dbReference type="PROSITE-ProRule" id="PRU01240"/>
    </source>
</evidence>
<dbReference type="PROSITE" id="PS00137">
    <property type="entry name" value="SUBTILASE_HIS"/>
    <property type="match status" value="1"/>
</dbReference>
<dbReference type="STRING" id="644223.C4QYT0"/>
<evidence type="ECO:0000256" key="2">
    <source>
        <dbReference type="ARBA" id="ARBA00022670"/>
    </source>
</evidence>
<feature type="active site" description="Charge relay system" evidence="5">
    <location>
        <position position="212"/>
    </location>
</feature>
<evidence type="ECO:0000313" key="9">
    <source>
        <dbReference type="EMBL" id="CAY68404.1"/>
    </source>
</evidence>
<dbReference type="InterPro" id="IPR023827">
    <property type="entry name" value="Peptidase_S8_Asp-AS"/>
</dbReference>
<dbReference type="HOGENOM" id="CLU_011263_1_4_1"/>
<name>C4QYT0_KOMPG</name>
<dbReference type="SUPFAM" id="SSF52743">
    <property type="entry name" value="Subtilisin-like"/>
    <property type="match status" value="1"/>
</dbReference>
<evidence type="ECO:0000256" key="3">
    <source>
        <dbReference type="ARBA" id="ARBA00022801"/>
    </source>
</evidence>
<organism evidence="9 10">
    <name type="scientific">Komagataella phaffii (strain GS115 / ATCC 20864)</name>
    <name type="common">Yeast</name>
    <name type="synonym">Pichia pastoris</name>
    <dbReference type="NCBI Taxonomy" id="644223"/>
    <lineage>
        <taxon>Eukaryota</taxon>
        <taxon>Fungi</taxon>
        <taxon>Dikarya</taxon>
        <taxon>Ascomycota</taxon>
        <taxon>Saccharomycotina</taxon>
        <taxon>Pichiomycetes</taxon>
        <taxon>Pichiales</taxon>
        <taxon>Pichiaceae</taxon>
        <taxon>Komagataella</taxon>
    </lineage>
</organism>
<dbReference type="CDD" id="cd04077">
    <property type="entry name" value="Peptidases_S8_PCSK9_ProteinaseK_like"/>
    <property type="match status" value="1"/>
</dbReference>
<dbReference type="GO" id="GO:0006508">
    <property type="term" value="P:proteolysis"/>
    <property type="evidence" value="ECO:0007669"/>
    <property type="project" value="UniProtKB-KW"/>
</dbReference>
<dbReference type="SMR" id="C4QYT0"/>
<keyword evidence="7" id="KW-0732">Signal</keyword>
<dbReference type="Proteomes" id="UP000000314">
    <property type="component" value="Chromosome 1"/>
</dbReference>
<evidence type="ECO:0000313" key="10">
    <source>
        <dbReference type="Proteomes" id="UP000000314"/>
    </source>
</evidence>
<keyword evidence="3 5" id="KW-0378">Hydrolase</keyword>
<dbReference type="InterPro" id="IPR034193">
    <property type="entry name" value="PCSK9_ProteinaseK-like"/>
</dbReference>
<keyword evidence="2 5" id="KW-0645">Protease</keyword>
<accession>C4QYT0</accession>
<dbReference type="SUPFAM" id="SSF54897">
    <property type="entry name" value="Protease propeptides/inhibitors"/>
    <property type="match status" value="1"/>
</dbReference>
<feature type="chain" id="PRO_5009950825" evidence="7">
    <location>
        <begin position="19"/>
        <end position="477"/>
    </location>
</feature>
<keyword evidence="10" id="KW-1185">Reference proteome</keyword>
<dbReference type="PRINTS" id="PR00723">
    <property type="entry name" value="SUBTILISIN"/>
</dbReference>
<evidence type="ECO:0000256" key="7">
    <source>
        <dbReference type="SAM" id="SignalP"/>
    </source>
</evidence>
<protein>
    <submittedName>
        <fullName evidence="9">Vacuolar proteinase B (YscB), a serine protease of the subtilisin family</fullName>
    </submittedName>
</protein>
<dbReference type="InterPro" id="IPR015500">
    <property type="entry name" value="Peptidase_S8_subtilisin-rel"/>
</dbReference>
<dbReference type="PROSITE" id="PS00138">
    <property type="entry name" value="SUBTILASE_SER"/>
    <property type="match status" value="1"/>
</dbReference>
<dbReference type="InterPro" id="IPR023828">
    <property type="entry name" value="Peptidase_S8_Ser-AS"/>
</dbReference>
<dbReference type="AlphaFoldDB" id="C4QYT0"/>
<dbReference type="GO" id="GO:0004252">
    <property type="term" value="F:serine-type endopeptidase activity"/>
    <property type="evidence" value="ECO:0007669"/>
    <property type="project" value="UniProtKB-UniRule"/>
</dbReference>
<feature type="active site" description="Charge relay system" evidence="5">
    <location>
        <position position="402"/>
    </location>
</feature>
<dbReference type="RefSeq" id="XP_002490684.1">
    <property type="nucleotide sequence ID" value="XM_002490639.1"/>
</dbReference>
<dbReference type="InterPro" id="IPR036852">
    <property type="entry name" value="Peptidase_S8/S53_dom_sf"/>
</dbReference>
<gene>
    <name evidence="9" type="ordered locus">PAS_chr1-4_0548</name>
</gene>
<dbReference type="Pfam" id="PF00082">
    <property type="entry name" value="Peptidase_S8"/>
    <property type="match status" value="1"/>
</dbReference>
<dbReference type="eggNOG" id="KOG1153">
    <property type="taxonomic scope" value="Eukaryota"/>
</dbReference>
<dbReference type="PANTHER" id="PTHR43806">
    <property type="entry name" value="PEPTIDASE S8"/>
    <property type="match status" value="1"/>
</dbReference>
<dbReference type="InterPro" id="IPR022398">
    <property type="entry name" value="Peptidase_S8_His-AS"/>
</dbReference>
<dbReference type="KEGG" id="ppa:PAS_chr1-4_0548"/>
<evidence type="ECO:0000256" key="1">
    <source>
        <dbReference type="ARBA" id="ARBA00011073"/>
    </source>
</evidence>
<dbReference type="PROSITE" id="PS00136">
    <property type="entry name" value="SUBTILASE_ASP"/>
    <property type="match status" value="1"/>
</dbReference>